<dbReference type="SUPFAM" id="SSF46785">
    <property type="entry name" value="Winged helix' DNA-binding domain"/>
    <property type="match status" value="1"/>
</dbReference>
<dbReference type="PANTHER" id="PTHR33154">
    <property type="entry name" value="TRANSCRIPTIONAL REGULATOR, ARSR FAMILY"/>
    <property type="match status" value="1"/>
</dbReference>
<keyword evidence="1" id="KW-0805">Transcription regulation</keyword>
<evidence type="ECO:0000256" key="3">
    <source>
        <dbReference type="ARBA" id="ARBA00023163"/>
    </source>
</evidence>
<dbReference type="InterPro" id="IPR051081">
    <property type="entry name" value="HTH_MetalResp_TranReg"/>
</dbReference>
<keyword evidence="2" id="KW-0238">DNA-binding</keyword>
<reference evidence="5" key="1">
    <citation type="submission" date="2020-10" db="EMBL/GenBank/DDBJ databases">
        <authorList>
            <person name="Gilroy R."/>
        </authorList>
    </citation>
    <scope>NUCLEOTIDE SEQUENCE</scope>
    <source>
        <strain evidence="5">CHK195-11698</strain>
    </source>
</reference>
<dbReference type="PRINTS" id="PR00778">
    <property type="entry name" value="HTHARSR"/>
</dbReference>
<accession>A0A9D1HPV8</accession>
<evidence type="ECO:0000313" key="5">
    <source>
        <dbReference type="EMBL" id="HIU14627.1"/>
    </source>
</evidence>
<dbReference type="InterPro" id="IPR036390">
    <property type="entry name" value="WH_DNA-bd_sf"/>
</dbReference>
<proteinExistence type="predicted"/>
<dbReference type="PROSITE" id="PS50987">
    <property type="entry name" value="HTH_ARSR_2"/>
    <property type="match status" value="1"/>
</dbReference>
<dbReference type="InterPro" id="IPR011991">
    <property type="entry name" value="ArsR-like_HTH"/>
</dbReference>
<dbReference type="Gene3D" id="1.10.10.10">
    <property type="entry name" value="Winged helix-like DNA-binding domain superfamily/Winged helix DNA-binding domain"/>
    <property type="match status" value="1"/>
</dbReference>
<dbReference type="GO" id="GO:0003700">
    <property type="term" value="F:DNA-binding transcription factor activity"/>
    <property type="evidence" value="ECO:0007669"/>
    <property type="project" value="InterPro"/>
</dbReference>
<dbReference type="Proteomes" id="UP000824175">
    <property type="component" value="Unassembled WGS sequence"/>
</dbReference>
<evidence type="ECO:0000313" key="6">
    <source>
        <dbReference type="Proteomes" id="UP000824175"/>
    </source>
</evidence>
<reference evidence="5" key="2">
    <citation type="journal article" date="2021" name="PeerJ">
        <title>Extensive microbial diversity within the chicken gut microbiome revealed by metagenomics and culture.</title>
        <authorList>
            <person name="Gilroy R."/>
            <person name="Ravi A."/>
            <person name="Getino M."/>
            <person name="Pursley I."/>
            <person name="Horton D.L."/>
            <person name="Alikhan N.F."/>
            <person name="Baker D."/>
            <person name="Gharbi K."/>
            <person name="Hall N."/>
            <person name="Watson M."/>
            <person name="Adriaenssens E.M."/>
            <person name="Foster-Nyarko E."/>
            <person name="Jarju S."/>
            <person name="Secka A."/>
            <person name="Antonio M."/>
            <person name="Oren A."/>
            <person name="Chaudhuri R.R."/>
            <person name="La Ragione R."/>
            <person name="Hildebrand F."/>
            <person name="Pallen M.J."/>
        </authorList>
    </citation>
    <scope>NUCLEOTIDE SEQUENCE</scope>
    <source>
        <strain evidence="5">CHK195-11698</strain>
    </source>
</reference>
<evidence type="ECO:0000256" key="2">
    <source>
        <dbReference type="ARBA" id="ARBA00023125"/>
    </source>
</evidence>
<dbReference type="SMART" id="SM00418">
    <property type="entry name" value="HTH_ARSR"/>
    <property type="match status" value="1"/>
</dbReference>
<comment type="caution">
    <text evidence="5">The sequence shown here is derived from an EMBL/GenBank/DDBJ whole genome shotgun (WGS) entry which is preliminary data.</text>
</comment>
<name>A0A9D1HPV8_9FIRM</name>
<dbReference type="NCBIfam" id="NF033788">
    <property type="entry name" value="HTH_metalloreg"/>
    <property type="match status" value="1"/>
</dbReference>
<dbReference type="EMBL" id="DVMJ01000103">
    <property type="protein sequence ID" value="HIU14627.1"/>
    <property type="molecule type" value="Genomic_DNA"/>
</dbReference>
<dbReference type="CDD" id="cd00090">
    <property type="entry name" value="HTH_ARSR"/>
    <property type="match status" value="1"/>
</dbReference>
<feature type="domain" description="HTH arsR-type" evidence="4">
    <location>
        <begin position="264"/>
        <end position="358"/>
    </location>
</feature>
<gene>
    <name evidence="5" type="ORF">IAD15_11280</name>
</gene>
<evidence type="ECO:0000256" key="1">
    <source>
        <dbReference type="ARBA" id="ARBA00023015"/>
    </source>
</evidence>
<dbReference type="PANTHER" id="PTHR33154:SF33">
    <property type="entry name" value="TRANSCRIPTIONAL REPRESSOR SDPR"/>
    <property type="match status" value="1"/>
</dbReference>
<sequence length="360" mass="42287">MAVVLQKSTDRVREAMALARRSLMESSYDTLKMNILEKYRFETLDVASAMDQRTAIVCRFQRDFAKAREEIAFYFERRESGIYLANFLVKLPDVQVTNRRLKCSRSIAHKPEQFVVALRKLELIDEQVGKEIHDYEGLVALFEKIDLSGELKWLFQTLYLHLEAYLKRLGRLIGEIVDWLAQFQTELTYEERIFAGYWGEFLKTHDFREHLATKLNMRVPDSIEEIEVVPAYFDCNLIFNEVTHPGHMKVYLGMIFDKSFSLEQKYETVSMLCSHLKLLSDISKFEILRMIKGKACYGSELAKAFNLSTPTISHHMQALENAGFVKTEKRYNRTYYSLDEDRLNLFMRQICHMLLEKEGK</sequence>
<evidence type="ECO:0000259" key="4">
    <source>
        <dbReference type="PROSITE" id="PS50987"/>
    </source>
</evidence>
<dbReference type="Pfam" id="PF01022">
    <property type="entry name" value="HTH_5"/>
    <property type="match status" value="1"/>
</dbReference>
<dbReference type="InterPro" id="IPR001845">
    <property type="entry name" value="HTH_ArsR_DNA-bd_dom"/>
</dbReference>
<dbReference type="InterPro" id="IPR036388">
    <property type="entry name" value="WH-like_DNA-bd_sf"/>
</dbReference>
<dbReference type="AlphaFoldDB" id="A0A9D1HPV8"/>
<protein>
    <submittedName>
        <fullName evidence="5">Winged helix-turn-helix transcriptional regulator</fullName>
    </submittedName>
</protein>
<keyword evidence="3" id="KW-0804">Transcription</keyword>
<organism evidence="5 6">
    <name type="scientific">Candidatus Fimiplasma intestinipullorum</name>
    <dbReference type="NCBI Taxonomy" id="2840825"/>
    <lineage>
        <taxon>Bacteria</taxon>
        <taxon>Bacillati</taxon>
        <taxon>Bacillota</taxon>
        <taxon>Clostridia</taxon>
        <taxon>Eubacteriales</taxon>
        <taxon>Candidatus Fimiplasma</taxon>
    </lineage>
</organism>
<dbReference type="GO" id="GO:0003677">
    <property type="term" value="F:DNA binding"/>
    <property type="evidence" value="ECO:0007669"/>
    <property type="project" value="UniProtKB-KW"/>
</dbReference>